<reference evidence="1" key="1">
    <citation type="submission" date="2020-04" db="EMBL/GenBank/DDBJ databases">
        <authorList>
            <person name="Alioto T."/>
            <person name="Alioto T."/>
            <person name="Gomez Garrido J."/>
        </authorList>
    </citation>
    <scope>NUCLEOTIDE SEQUENCE</scope>
    <source>
        <strain evidence="1">A484AB</strain>
    </source>
</reference>
<gene>
    <name evidence="1" type="ORF">PACLA_8A081108</name>
</gene>
<evidence type="ECO:0000313" key="1">
    <source>
        <dbReference type="EMBL" id="CAB4017478.1"/>
    </source>
</evidence>
<evidence type="ECO:0000313" key="2">
    <source>
        <dbReference type="Proteomes" id="UP001152795"/>
    </source>
</evidence>
<sequence>MDAVGGLLPGMRHIFNAIISGRNSFRDSLAKKERTSTGNLYYSVADIWCLVRSVNLLLTNALSKANDECLDVLGVTFSKAYSCLIEKKRPAWTSLSTVVSHDIIGILFGIVNVNSACVMFMNGLINISWNKALGKFNVTKLNEKSDGFVVPFQLESDLSCNNFHKHICSAVGGLKLEIDDAEIIISEVYSSLWTSMFSLMVSKLSKSSHETDQDQECVPDVVYKEVKQNGLSVFVKEQTRLGELVLPSESGRAFNAFEFQGVVFKKRALKSGFSAIKQNGETAVSSVKPSIKYHENLSKLSLLAQDNVLSSTPKPETSFGRKMECKIERVIESMISNVGEVANVKHREGIAVLLGQSFVYTLCFVLDSPQLLELIPAANRYKSEIKNMDFPTALVDLSDSFNFMISDQIIQLSEDVVNTLFFASMIYIRTCIFAPNHSKPKKKPQEKGCMAVSSAISKDQSGFSLSVFELFKCSCEDIPLSEKNGKISNMLNPIVFKYMELLNQLNDSDSNTKIKEKLATQNNGICAAIKFIFSKEELNFCGIKI</sequence>
<protein>
    <submittedName>
        <fullName evidence="1">Uncharacterized protein</fullName>
    </submittedName>
</protein>
<proteinExistence type="predicted"/>
<comment type="caution">
    <text evidence="1">The sequence shown here is derived from an EMBL/GenBank/DDBJ whole genome shotgun (WGS) entry which is preliminary data.</text>
</comment>
<keyword evidence="2" id="KW-1185">Reference proteome</keyword>
<dbReference type="Proteomes" id="UP001152795">
    <property type="component" value="Unassembled WGS sequence"/>
</dbReference>
<organism evidence="1 2">
    <name type="scientific">Paramuricea clavata</name>
    <name type="common">Red gorgonian</name>
    <name type="synonym">Violescent sea-whip</name>
    <dbReference type="NCBI Taxonomy" id="317549"/>
    <lineage>
        <taxon>Eukaryota</taxon>
        <taxon>Metazoa</taxon>
        <taxon>Cnidaria</taxon>
        <taxon>Anthozoa</taxon>
        <taxon>Octocorallia</taxon>
        <taxon>Malacalcyonacea</taxon>
        <taxon>Plexauridae</taxon>
        <taxon>Paramuricea</taxon>
    </lineage>
</organism>
<name>A0A7D9IXZ4_PARCT</name>
<accession>A0A7D9IXZ4</accession>
<dbReference type="EMBL" id="CACRXK020009564">
    <property type="protein sequence ID" value="CAB4017478.1"/>
    <property type="molecule type" value="Genomic_DNA"/>
</dbReference>
<dbReference type="AlphaFoldDB" id="A0A7D9IXZ4"/>